<dbReference type="KEGG" id="pri:PRIO_2840"/>
<reference evidence="3" key="1">
    <citation type="submission" date="2015-03" db="EMBL/GenBank/DDBJ databases">
        <authorList>
            <person name="Wibberg D."/>
        </authorList>
    </citation>
    <scope>NUCLEOTIDE SEQUENCE [LARGE SCALE GENOMIC DNA]</scope>
</reference>
<dbReference type="EMBL" id="LN831776">
    <property type="protein sequence ID" value="CQR55244.1"/>
    <property type="molecule type" value="Genomic_DNA"/>
</dbReference>
<evidence type="ECO:0000313" key="3">
    <source>
        <dbReference type="Proteomes" id="UP000033163"/>
    </source>
</evidence>
<keyword evidence="1" id="KW-0732">Signal</keyword>
<feature type="chain" id="PRO_5002421077" evidence="1">
    <location>
        <begin position="23"/>
        <end position="200"/>
    </location>
</feature>
<dbReference type="PROSITE" id="PS51257">
    <property type="entry name" value="PROKAR_LIPOPROTEIN"/>
    <property type="match status" value="1"/>
</dbReference>
<protein>
    <submittedName>
        <fullName evidence="2">Putative secreted protein</fullName>
    </submittedName>
</protein>
<dbReference type="Proteomes" id="UP000033163">
    <property type="component" value="Chromosome I"/>
</dbReference>
<evidence type="ECO:0000256" key="1">
    <source>
        <dbReference type="SAM" id="SignalP"/>
    </source>
</evidence>
<proteinExistence type="predicted"/>
<dbReference type="PATRIC" id="fig|1073571.4.peg.3030"/>
<sequence>MRRRLLLLFFAVIFLTACSSNVANNTPPKPTKSPEEVKKALSGLIEKRDEVEEFSAYYAQTTIDNIGKSDAYVYFIKNKEGIVSDLRFVVNYIGTAQINTKWIKINADGQIFEINHADNLIQKSFSYTTVQEVYDSDVYLDDLKMIKAMANAKKTIVRCIGGGLYQEDIVLSKRQKQAMQNVLSAYKNAGGVNELYGDEL</sequence>
<dbReference type="HOGENOM" id="CLU_1382942_0_0_9"/>
<feature type="signal peptide" evidence="1">
    <location>
        <begin position="1"/>
        <end position="22"/>
    </location>
</feature>
<name>A0A0E4HAU5_9BACL</name>
<dbReference type="AlphaFoldDB" id="A0A0E4HAU5"/>
<accession>A0A0E4HAU5</accession>
<evidence type="ECO:0000313" key="2">
    <source>
        <dbReference type="EMBL" id="CQR55244.1"/>
    </source>
</evidence>
<organism evidence="2 3">
    <name type="scientific">Paenibacillus riograndensis SBR5</name>
    <dbReference type="NCBI Taxonomy" id="1073571"/>
    <lineage>
        <taxon>Bacteria</taxon>
        <taxon>Bacillati</taxon>
        <taxon>Bacillota</taxon>
        <taxon>Bacilli</taxon>
        <taxon>Bacillales</taxon>
        <taxon>Paenibacillaceae</taxon>
        <taxon>Paenibacillus</taxon>
        <taxon>Paenibacillus sonchi group</taxon>
    </lineage>
</organism>
<gene>
    <name evidence="2" type="ORF">PRIO_2840</name>
</gene>